<dbReference type="InterPro" id="IPR007433">
    <property type="entry name" value="DUF481"/>
</dbReference>
<proteinExistence type="predicted"/>
<accession>A0A2G1MFG9</accession>
<keyword evidence="1" id="KW-0732">Signal</keyword>
<keyword evidence="3" id="KW-1185">Reference proteome</keyword>
<comment type="caution">
    <text evidence="2">The sequence shown here is derived from an EMBL/GenBank/DDBJ whole genome shotgun (WGS) entry which is preliminary data.</text>
</comment>
<dbReference type="Pfam" id="PF04338">
    <property type="entry name" value="DUF481"/>
    <property type="match status" value="1"/>
</dbReference>
<feature type="signal peptide" evidence="1">
    <location>
        <begin position="1"/>
        <end position="23"/>
    </location>
</feature>
<gene>
    <name evidence="2" type="ORF">CJ301_11205</name>
</gene>
<evidence type="ECO:0000313" key="2">
    <source>
        <dbReference type="EMBL" id="PHP27481.1"/>
    </source>
</evidence>
<reference evidence="2 3" key="1">
    <citation type="submission" date="2017-08" db="EMBL/GenBank/DDBJ databases">
        <title>Draft Genome Sequence of Loktanella cinnabarina Strain XM1, Isolated from Coastal Surface Water.</title>
        <authorList>
            <person name="Ma R."/>
            <person name="Wang J."/>
            <person name="Wang Q."/>
            <person name="Ma Z."/>
            <person name="Li J."/>
            <person name="Chen L."/>
        </authorList>
    </citation>
    <scope>NUCLEOTIDE SEQUENCE [LARGE SCALE GENOMIC DNA]</scope>
    <source>
        <strain evidence="2 3">XM1</strain>
    </source>
</reference>
<dbReference type="OrthoDB" id="7631035at2"/>
<organism evidence="2 3">
    <name type="scientific">Limimaricola cinnabarinus</name>
    <dbReference type="NCBI Taxonomy" id="1125964"/>
    <lineage>
        <taxon>Bacteria</taxon>
        <taxon>Pseudomonadati</taxon>
        <taxon>Pseudomonadota</taxon>
        <taxon>Alphaproteobacteria</taxon>
        <taxon>Rhodobacterales</taxon>
        <taxon>Paracoccaceae</taxon>
        <taxon>Limimaricola</taxon>
    </lineage>
</organism>
<sequence>MNATYKLLMATTILGLVGTASFAQTFDAAEARVFGNEDRLDDNLEDLDEDIEDDFEIEDPTFGNEGRELGFTGSVSARGTATDGNTDVATIGLGARFGFFDGVNGHEVRLSYSYAEEDGDELTNNLLAGYDYTRDFSDTFYGYATAVLAYDEFDSFETDAFVGVGVGYRVFDTPDVQWTVQAGPGYRYLEADSGEEIDEAAVLVASNYYNRINPDMFITNDTDVLASDRDTYVTNDFGVTVSMSDALALRTNLFTEYRTDPEPGFDDTDNTLGVSVVYSFN</sequence>
<name>A0A2G1MFG9_9RHOB</name>
<dbReference type="AlphaFoldDB" id="A0A2G1MFG9"/>
<evidence type="ECO:0008006" key="4">
    <source>
        <dbReference type="Google" id="ProtNLM"/>
    </source>
</evidence>
<dbReference type="RefSeq" id="WP_099277339.1">
    <property type="nucleotide sequence ID" value="NZ_CANMUC010000001.1"/>
</dbReference>
<feature type="chain" id="PRO_5013921592" description="Salt-induced outer membrane protein" evidence="1">
    <location>
        <begin position="24"/>
        <end position="281"/>
    </location>
</feature>
<dbReference type="Proteomes" id="UP000221860">
    <property type="component" value="Unassembled WGS sequence"/>
</dbReference>
<protein>
    <recommendedName>
        <fullName evidence="4">Salt-induced outer membrane protein</fullName>
    </recommendedName>
</protein>
<evidence type="ECO:0000313" key="3">
    <source>
        <dbReference type="Proteomes" id="UP000221860"/>
    </source>
</evidence>
<evidence type="ECO:0000256" key="1">
    <source>
        <dbReference type="SAM" id="SignalP"/>
    </source>
</evidence>
<dbReference type="EMBL" id="NQWH01000015">
    <property type="protein sequence ID" value="PHP27481.1"/>
    <property type="molecule type" value="Genomic_DNA"/>
</dbReference>